<dbReference type="InterPro" id="IPR011004">
    <property type="entry name" value="Trimer_LpxA-like_sf"/>
</dbReference>
<proteinExistence type="predicted"/>
<keyword evidence="2" id="KW-0808">Transferase</keyword>
<dbReference type="EMBL" id="BMAC01000345">
    <property type="protein sequence ID" value="GFP94337.1"/>
    <property type="molecule type" value="Genomic_DNA"/>
</dbReference>
<feature type="domain" description="Mannose-1-phosphate guanyltransferase C-terminal" evidence="1">
    <location>
        <begin position="91"/>
        <end position="171"/>
    </location>
</feature>
<protein>
    <submittedName>
        <fullName evidence="2">Probable mannose-1-phosphate guanylyltransferase 3</fullName>
    </submittedName>
</protein>
<name>A0A830C198_9LAMI</name>
<accession>A0A830C198</accession>
<dbReference type="GO" id="GO:0016779">
    <property type="term" value="F:nucleotidyltransferase activity"/>
    <property type="evidence" value="ECO:0007669"/>
    <property type="project" value="UniProtKB-KW"/>
</dbReference>
<organism evidence="2 3">
    <name type="scientific">Phtheirospermum japonicum</name>
    <dbReference type="NCBI Taxonomy" id="374723"/>
    <lineage>
        <taxon>Eukaryota</taxon>
        <taxon>Viridiplantae</taxon>
        <taxon>Streptophyta</taxon>
        <taxon>Embryophyta</taxon>
        <taxon>Tracheophyta</taxon>
        <taxon>Spermatophyta</taxon>
        <taxon>Magnoliopsida</taxon>
        <taxon>eudicotyledons</taxon>
        <taxon>Gunneridae</taxon>
        <taxon>Pentapetalae</taxon>
        <taxon>asterids</taxon>
        <taxon>lamiids</taxon>
        <taxon>Lamiales</taxon>
        <taxon>Orobanchaceae</taxon>
        <taxon>Orobanchaceae incertae sedis</taxon>
        <taxon>Phtheirospermum</taxon>
    </lineage>
</organism>
<reference evidence="2" key="1">
    <citation type="submission" date="2020-07" db="EMBL/GenBank/DDBJ databases">
        <title>Ethylene signaling mediates host invasion by parasitic plants.</title>
        <authorList>
            <person name="Yoshida S."/>
        </authorList>
    </citation>
    <scope>NUCLEOTIDE SEQUENCE</scope>
    <source>
        <strain evidence="2">Okayama</strain>
    </source>
</reference>
<dbReference type="PANTHER" id="PTHR22572">
    <property type="entry name" value="SUGAR-1-PHOSPHATE GUANYL TRANSFERASE"/>
    <property type="match status" value="1"/>
</dbReference>
<keyword evidence="2" id="KW-0548">Nucleotidyltransferase</keyword>
<dbReference type="Proteomes" id="UP000653305">
    <property type="component" value="Unassembled WGS sequence"/>
</dbReference>
<keyword evidence="3" id="KW-1185">Reference proteome</keyword>
<evidence type="ECO:0000313" key="2">
    <source>
        <dbReference type="EMBL" id="GFP94337.1"/>
    </source>
</evidence>
<dbReference type="OrthoDB" id="1733332at2759"/>
<evidence type="ECO:0000259" key="1">
    <source>
        <dbReference type="Pfam" id="PF25087"/>
    </source>
</evidence>
<dbReference type="InterPro" id="IPR056729">
    <property type="entry name" value="GMPPB_C"/>
</dbReference>
<dbReference type="Gene3D" id="2.160.10.10">
    <property type="entry name" value="Hexapeptide repeat proteins"/>
    <property type="match status" value="1"/>
</dbReference>
<dbReference type="InterPro" id="IPR050486">
    <property type="entry name" value="Mannose-1P_guanyltransferase"/>
</dbReference>
<dbReference type="AlphaFoldDB" id="A0A830C198"/>
<comment type="caution">
    <text evidence="2">The sequence shown here is derived from an EMBL/GenBank/DDBJ whole genome shotgun (WGS) entry which is preliminary data.</text>
</comment>
<dbReference type="SUPFAM" id="SSF51161">
    <property type="entry name" value="Trimeric LpxA-like enzymes"/>
    <property type="match status" value="1"/>
</dbReference>
<gene>
    <name evidence="2" type="ORF">PHJA_001578200</name>
</gene>
<dbReference type="Pfam" id="PF25087">
    <property type="entry name" value="GMPPB_C"/>
    <property type="match status" value="1"/>
</dbReference>
<sequence length="173" mass="19479">MANVDRERGVPKHRGREKTVRDGAVGLLDGHRAAQGLHHELETLLRFLEEEVVSEIVLGGPHNRKRLGGLERKNWGWVSDRARLCCGVRLCRGVRREACLVARLCEAVRIKKHVCISRSIIGWHSTVGHWARVENMTILGEDVHVGDEVYSNGGVVFPHKEIKTSILKSEILM</sequence>
<evidence type="ECO:0000313" key="3">
    <source>
        <dbReference type="Proteomes" id="UP000653305"/>
    </source>
</evidence>